<proteinExistence type="predicted"/>
<evidence type="ECO:0000313" key="2">
    <source>
        <dbReference type="EMBL" id="SCM71496.1"/>
    </source>
</evidence>
<reference evidence="2" key="1">
    <citation type="submission" date="2016-08" db="EMBL/GenBank/DDBJ databases">
        <authorList>
            <person name="Seilhamer J.J."/>
        </authorList>
    </citation>
    <scope>NUCLEOTIDE SEQUENCE</scope>
    <source>
        <strain evidence="2">86-1</strain>
    </source>
</reference>
<organism evidence="2">
    <name type="scientific">uncultured Desulfovibrio sp</name>
    <dbReference type="NCBI Taxonomy" id="167968"/>
    <lineage>
        <taxon>Bacteria</taxon>
        <taxon>Pseudomonadati</taxon>
        <taxon>Thermodesulfobacteriota</taxon>
        <taxon>Desulfovibrionia</taxon>
        <taxon>Desulfovibrionales</taxon>
        <taxon>Desulfovibrionaceae</taxon>
        <taxon>Desulfovibrio</taxon>
        <taxon>environmental samples</taxon>
    </lineage>
</organism>
<gene>
    <name evidence="2" type="ORF">KL86DES1_20011</name>
</gene>
<dbReference type="AlphaFoldDB" id="A0A212L1W1"/>
<name>A0A212L1W1_9BACT</name>
<sequence length="67" mass="8221">MILLINLKKILFKIQKFRKLTGYNYSIFKMTILNFFLNFFCIFCGECVFRGEQKKSRRHPTAFWQLF</sequence>
<evidence type="ECO:0000256" key="1">
    <source>
        <dbReference type="SAM" id="Phobius"/>
    </source>
</evidence>
<keyword evidence="1" id="KW-0472">Membrane</keyword>
<dbReference type="EMBL" id="FMJC01000002">
    <property type="protein sequence ID" value="SCM71496.1"/>
    <property type="molecule type" value="Genomic_DNA"/>
</dbReference>
<accession>A0A212L1W1</accession>
<keyword evidence="1" id="KW-0812">Transmembrane</keyword>
<keyword evidence="1" id="KW-1133">Transmembrane helix</keyword>
<protein>
    <submittedName>
        <fullName evidence="2">Uncharacterized protein</fullName>
    </submittedName>
</protein>
<feature type="transmembrane region" description="Helical" evidence="1">
    <location>
        <begin position="27"/>
        <end position="49"/>
    </location>
</feature>